<name>A0A7Y0MSZ6_VIBAL</name>
<dbReference type="Pfam" id="PF05170">
    <property type="entry name" value="AsmA"/>
    <property type="match status" value="1"/>
</dbReference>
<accession>A0A7Y0MSZ6</accession>
<feature type="domain" description="AsmA" evidence="2">
    <location>
        <begin position="128"/>
        <end position="571"/>
    </location>
</feature>
<dbReference type="Proteomes" id="UP000565155">
    <property type="component" value="Unassembled WGS sequence"/>
</dbReference>
<comment type="caution">
    <text evidence="3">The sequence shown here is derived from an EMBL/GenBank/DDBJ whole genome shotgun (WGS) entry which is preliminary data.</text>
</comment>
<dbReference type="AlphaFoldDB" id="A0A7Y0MSZ6"/>
<dbReference type="RefSeq" id="WP_042522600.1">
    <property type="nucleotide sequence ID" value="NZ_CP119334.1"/>
</dbReference>
<sequence>MKTARRVLLLLLVILVAIPAATIALLTTSYADATWRLLSNTFSLPFRAESVRYGFPYHLTLQRVNTSGDDASYIEQVDLWMNPDVYRNGKWIVDSLLIDGMSLQYGAPKLPPLDNVLFHQIALKNIDYADEQFSANGIDLQIQSPQWNGQLIPYGEVQLAADQLYWNGEAFNQVLVDIDYKPQDSTLYGTSFNWRNSQISGQGEQYPQGWSLVNVTINKLKLNNTQRQSLLAKPWHDLPFNINHINSLDLLNADIEWGDWHWQNLDLSVENAILPRSLWKTKAQVSLQADSVRFQQQTAIEPRLSAAIEPGTIQLNELSLDWQQGRVQVSGLFTPTQWKLKEASIQGLKWATQPEDNLNWWHAATSELEHVAIERLDIERSQIIQLSHEPYWQLSGLNIEGQQLDIKQSAQRWGLWQGELEVSVVNASYDQILTSHAALAMQSKDGFWQLTRLFAPLKQGYVEGIGQIDLSTPSQPWALNVNADGIPLSLFHDYFLPDTLAIDGFSDLSLDLQGLSGDRNMLAYSLSGEVEANLRDTRLKSQADHSLKAITLSPLRLSAQRGEVAIKPVTISGKAISGKVWGTFDMANNPLSGITYQLEESCGNIEGDLLSGETHRNECVNASKLAEPTDIETPQKNDPSIEQPIVIDNINLETQEEELYEEIIEEDEVPDTHFAAEEQTLSPTEQEGETDKRPADQSALPPSATE</sequence>
<evidence type="ECO:0000313" key="4">
    <source>
        <dbReference type="Proteomes" id="UP000565155"/>
    </source>
</evidence>
<evidence type="ECO:0000256" key="1">
    <source>
        <dbReference type="SAM" id="MobiDB-lite"/>
    </source>
</evidence>
<feature type="region of interest" description="Disordered" evidence="1">
    <location>
        <begin position="666"/>
        <end position="706"/>
    </location>
</feature>
<evidence type="ECO:0000313" key="3">
    <source>
        <dbReference type="EMBL" id="NMR72387.1"/>
    </source>
</evidence>
<protein>
    <submittedName>
        <fullName evidence="3">AsmA family protein</fullName>
    </submittedName>
</protein>
<reference evidence="3 4" key="1">
    <citation type="submission" date="2020-04" db="EMBL/GenBank/DDBJ databases">
        <title>Whole-genome sequencing of Vibrio spp. from China reveals different genetic environments of blaCTX-M-14 among diverse lineages.</title>
        <authorList>
            <person name="Zheng Z."/>
            <person name="Ye L."/>
            <person name="Chen S."/>
        </authorList>
    </citation>
    <scope>NUCLEOTIDE SEQUENCE [LARGE SCALE GENOMIC DNA]</scope>
    <source>
        <strain evidence="3 4">Vb1636</strain>
    </source>
</reference>
<organism evidence="3 4">
    <name type="scientific">Vibrio alginolyticus</name>
    <dbReference type="NCBI Taxonomy" id="663"/>
    <lineage>
        <taxon>Bacteria</taxon>
        <taxon>Pseudomonadati</taxon>
        <taxon>Pseudomonadota</taxon>
        <taxon>Gammaproteobacteria</taxon>
        <taxon>Vibrionales</taxon>
        <taxon>Vibrionaceae</taxon>
        <taxon>Vibrio</taxon>
    </lineage>
</organism>
<proteinExistence type="predicted"/>
<dbReference type="InterPro" id="IPR007844">
    <property type="entry name" value="AsmA"/>
</dbReference>
<gene>
    <name evidence="3" type="ORF">HKB35_01965</name>
</gene>
<evidence type="ECO:0000259" key="2">
    <source>
        <dbReference type="Pfam" id="PF05170"/>
    </source>
</evidence>
<dbReference type="EMBL" id="JABCMA010000001">
    <property type="protein sequence ID" value="NMR72387.1"/>
    <property type="molecule type" value="Genomic_DNA"/>
</dbReference>